<protein>
    <submittedName>
        <fullName evidence="2">Uncharacterized protein</fullName>
    </submittedName>
</protein>
<sequence length="65" mass="7509">MAILLNSIPFLDLFSGTIILLALITISILVYLCGKNYLSKRNAYYDDLYKKVVKKPVEKNRKKED</sequence>
<keyword evidence="1" id="KW-0812">Transmembrane</keyword>
<reference evidence="2 3" key="1">
    <citation type="submission" date="2015-07" db="EMBL/GenBank/DDBJ databases">
        <title>Genome sequence of Ornatilinea apprima DSM 23815.</title>
        <authorList>
            <person name="Hemp J."/>
            <person name="Ward L.M."/>
            <person name="Pace L.A."/>
            <person name="Fischer W.W."/>
        </authorList>
    </citation>
    <scope>NUCLEOTIDE SEQUENCE [LARGE SCALE GENOMIC DNA]</scope>
    <source>
        <strain evidence="2 3">P3M-1</strain>
    </source>
</reference>
<keyword evidence="1" id="KW-0472">Membrane</keyword>
<dbReference type="STRING" id="1134406.ADN00_13085"/>
<feature type="transmembrane region" description="Helical" evidence="1">
    <location>
        <begin position="13"/>
        <end position="33"/>
    </location>
</feature>
<dbReference type="AlphaFoldDB" id="A0A0P6XIG9"/>
<gene>
    <name evidence="2" type="ORF">ADN00_13085</name>
</gene>
<keyword evidence="3" id="KW-1185">Reference proteome</keyword>
<evidence type="ECO:0000256" key="1">
    <source>
        <dbReference type="SAM" id="Phobius"/>
    </source>
</evidence>
<dbReference type="EMBL" id="LGCL01000029">
    <property type="protein sequence ID" value="KPL75288.1"/>
    <property type="molecule type" value="Genomic_DNA"/>
</dbReference>
<name>A0A0P6XIG9_9CHLR</name>
<organism evidence="2 3">
    <name type="scientific">Ornatilinea apprima</name>
    <dbReference type="NCBI Taxonomy" id="1134406"/>
    <lineage>
        <taxon>Bacteria</taxon>
        <taxon>Bacillati</taxon>
        <taxon>Chloroflexota</taxon>
        <taxon>Anaerolineae</taxon>
        <taxon>Anaerolineales</taxon>
        <taxon>Anaerolineaceae</taxon>
        <taxon>Ornatilinea</taxon>
    </lineage>
</organism>
<proteinExistence type="predicted"/>
<dbReference type="Proteomes" id="UP000050417">
    <property type="component" value="Unassembled WGS sequence"/>
</dbReference>
<evidence type="ECO:0000313" key="2">
    <source>
        <dbReference type="EMBL" id="KPL75288.1"/>
    </source>
</evidence>
<accession>A0A0P6XIG9</accession>
<evidence type="ECO:0000313" key="3">
    <source>
        <dbReference type="Proteomes" id="UP000050417"/>
    </source>
</evidence>
<comment type="caution">
    <text evidence="2">The sequence shown here is derived from an EMBL/GenBank/DDBJ whole genome shotgun (WGS) entry which is preliminary data.</text>
</comment>
<keyword evidence="1" id="KW-1133">Transmembrane helix</keyword>